<dbReference type="Pfam" id="PF02515">
    <property type="entry name" value="CoA_transf_3"/>
    <property type="match status" value="1"/>
</dbReference>
<evidence type="ECO:0000256" key="2">
    <source>
        <dbReference type="SAM" id="MobiDB-lite"/>
    </source>
</evidence>
<reference evidence="3 4" key="1">
    <citation type="submission" date="2018-05" db="EMBL/GenBank/DDBJ databases">
        <title>Genomic Encyclopedia of Type Strains, Phase IV (KMG-IV): sequencing the most valuable type-strain genomes for metagenomic binning, comparative biology and taxonomic classification.</title>
        <authorList>
            <person name="Goeker M."/>
        </authorList>
    </citation>
    <scope>NUCLEOTIDE SEQUENCE [LARGE SCALE GENOMIC DNA]</scope>
    <source>
        <strain evidence="3 4">DSM 6462</strain>
    </source>
</reference>
<dbReference type="InterPro" id="IPR044855">
    <property type="entry name" value="CoA-Trfase_III_dom3_sf"/>
</dbReference>
<evidence type="ECO:0000256" key="1">
    <source>
        <dbReference type="ARBA" id="ARBA00022679"/>
    </source>
</evidence>
<dbReference type="Gene3D" id="3.40.50.10540">
    <property type="entry name" value="Crotonobetainyl-coa:carnitine coa-transferase, domain 1"/>
    <property type="match status" value="1"/>
</dbReference>
<dbReference type="RefSeq" id="WP_110378537.1">
    <property type="nucleotide sequence ID" value="NZ_JAHBRY010000006.1"/>
</dbReference>
<dbReference type="Gene3D" id="3.30.1540.10">
    <property type="entry name" value="formyl-coa transferase, domain 3"/>
    <property type="match status" value="1"/>
</dbReference>
<sequence length="423" mass="45375">MDPREQPLAGVTVVDLTQIYNGPYATFLMAAAGARVIKIEPPGGEPLRRRGVVGGAALPFAMLNSCKEAIVLDLKTDDGKEALRGLLVGADVLVENFAPGTMERLGLGSAALQAAHPRLIYASSSGFGHDGPYRAYPAMDLTIQAMSGIMYTTGFPDRPPVKAGPALCDFFAGVHLYGAIVTALFQRERTGIARRLDVAMQDAVYPSMSSSLGLQWGQQIAGAPAEAPPPRTGNRHSGMAEAPYNVYPASDGHVAVICVGDVHWRALTAVMGRPELASDPRFVSLATRVANIDALDAEIAAWTATQTKQELFAALMAVRVPCAPVRTLVEVMDDPNMHARGALIRQDHPELGQIVVQQSPLRFDGVPPVELTPSRPLGADTQRILAELHNGRGPENDMYPEHDHCKQRTRNVARTSEADGVRQ</sequence>
<keyword evidence="1 3" id="KW-0808">Transferase</keyword>
<dbReference type="GO" id="GO:0008410">
    <property type="term" value="F:CoA-transferase activity"/>
    <property type="evidence" value="ECO:0007669"/>
    <property type="project" value="TreeGrafter"/>
</dbReference>
<comment type="caution">
    <text evidence="3">The sequence shown here is derived from an EMBL/GenBank/DDBJ whole genome shotgun (WGS) entry which is preliminary data.</text>
</comment>
<dbReference type="EMBL" id="QJJK01000024">
    <property type="protein sequence ID" value="PXW50687.1"/>
    <property type="molecule type" value="Genomic_DNA"/>
</dbReference>
<dbReference type="InterPro" id="IPR050483">
    <property type="entry name" value="CoA-transferase_III_domain"/>
</dbReference>
<dbReference type="PANTHER" id="PTHR48207:SF3">
    <property type="entry name" value="SUCCINATE--HYDROXYMETHYLGLUTARATE COA-TRANSFERASE"/>
    <property type="match status" value="1"/>
</dbReference>
<dbReference type="PANTHER" id="PTHR48207">
    <property type="entry name" value="SUCCINATE--HYDROXYMETHYLGLUTARATE COA-TRANSFERASE"/>
    <property type="match status" value="1"/>
</dbReference>
<evidence type="ECO:0000313" key="4">
    <source>
        <dbReference type="Proteomes" id="UP000248021"/>
    </source>
</evidence>
<dbReference type="SUPFAM" id="SSF89796">
    <property type="entry name" value="CoA-transferase family III (CaiB/BaiF)"/>
    <property type="match status" value="1"/>
</dbReference>
<evidence type="ECO:0000313" key="3">
    <source>
        <dbReference type="EMBL" id="PXW50687.1"/>
    </source>
</evidence>
<feature type="region of interest" description="Disordered" evidence="2">
    <location>
        <begin position="390"/>
        <end position="423"/>
    </location>
</feature>
<proteinExistence type="predicted"/>
<organism evidence="3 4">
    <name type="scientific">Chelatococcus asaccharovorans</name>
    <dbReference type="NCBI Taxonomy" id="28210"/>
    <lineage>
        <taxon>Bacteria</taxon>
        <taxon>Pseudomonadati</taxon>
        <taxon>Pseudomonadota</taxon>
        <taxon>Alphaproteobacteria</taxon>
        <taxon>Hyphomicrobiales</taxon>
        <taxon>Chelatococcaceae</taxon>
        <taxon>Chelatococcus</taxon>
    </lineage>
</organism>
<gene>
    <name evidence="3" type="ORF">C7450_1248</name>
</gene>
<name>A0A2V3TQS5_9HYPH</name>
<dbReference type="InterPro" id="IPR023606">
    <property type="entry name" value="CoA-Trfase_III_dom_1_sf"/>
</dbReference>
<dbReference type="InterPro" id="IPR003673">
    <property type="entry name" value="CoA-Trfase_fam_III"/>
</dbReference>
<accession>A0A2V3TQS5</accession>
<dbReference type="AlphaFoldDB" id="A0A2V3TQS5"/>
<protein>
    <submittedName>
        <fullName evidence="3">Formyl-CoA transferase</fullName>
    </submittedName>
</protein>
<keyword evidence="4" id="KW-1185">Reference proteome</keyword>
<feature type="compositionally biased region" description="Basic and acidic residues" evidence="2">
    <location>
        <begin position="390"/>
        <end position="406"/>
    </location>
</feature>
<dbReference type="OrthoDB" id="9806585at2"/>
<dbReference type="Proteomes" id="UP000248021">
    <property type="component" value="Unassembled WGS sequence"/>
</dbReference>